<accession>A0ABX2ETY0</accession>
<evidence type="ECO:0000313" key="2">
    <source>
        <dbReference type="EMBL" id="NRF72102.1"/>
    </source>
</evidence>
<evidence type="ECO:0000313" key="3">
    <source>
        <dbReference type="Proteomes" id="UP000737171"/>
    </source>
</evidence>
<comment type="caution">
    <text evidence="2">The sequence shown here is derived from an EMBL/GenBank/DDBJ whole genome shotgun (WGS) entry which is preliminary data.</text>
</comment>
<dbReference type="RefSeq" id="WP_173134707.1">
    <property type="nucleotide sequence ID" value="NZ_JABRWJ010000018.1"/>
</dbReference>
<dbReference type="Proteomes" id="UP000737171">
    <property type="component" value="Unassembled WGS sequence"/>
</dbReference>
<gene>
    <name evidence="2" type="ORF">HLB44_34475</name>
</gene>
<organism evidence="2 3">
    <name type="scientific">Pseudaquabacterium terrae</name>
    <dbReference type="NCBI Taxonomy" id="2732868"/>
    <lineage>
        <taxon>Bacteria</taxon>
        <taxon>Pseudomonadati</taxon>
        <taxon>Pseudomonadota</taxon>
        <taxon>Betaproteobacteria</taxon>
        <taxon>Burkholderiales</taxon>
        <taxon>Sphaerotilaceae</taxon>
        <taxon>Pseudaquabacterium</taxon>
    </lineage>
</organism>
<protein>
    <submittedName>
        <fullName evidence="2">Uncharacterized protein</fullName>
    </submittedName>
</protein>
<name>A0ABX2ETY0_9BURK</name>
<feature type="region of interest" description="Disordered" evidence="1">
    <location>
        <begin position="1"/>
        <end position="22"/>
    </location>
</feature>
<proteinExistence type="predicted"/>
<sequence>MNPSDDAEDWAAALAGRPRPGTAPATVLEAQLLRAAARSWRPELQAEPAVDAEARLLQAASAAGLLQQRRRWCAGCAERWQRWRAWLGASRAWGGALAAGCVGLVLLLPLLQPPEPEAPTVLRGEAIDGVQLLRDARPQARRDQLAVELEALGASVRRYERLGRFGLDAEWPSPLTPDASARLAQRGFVRGADGSVRIEIEAAP</sequence>
<evidence type="ECO:0000256" key="1">
    <source>
        <dbReference type="SAM" id="MobiDB-lite"/>
    </source>
</evidence>
<reference evidence="2 3" key="1">
    <citation type="submission" date="2020-05" db="EMBL/GenBank/DDBJ databases">
        <title>Aquincola sp. isolate from soil.</title>
        <authorList>
            <person name="Han J."/>
            <person name="Kim D.-U."/>
        </authorList>
    </citation>
    <scope>NUCLEOTIDE SEQUENCE [LARGE SCALE GENOMIC DNA]</scope>
    <source>
        <strain evidence="2 3">S2</strain>
    </source>
</reference>
<keyword evidence="3" id="KW-1185">Reference proteome</keyword>
<dbReference type="EMBL" id="JABRWJ010000018">
    <property type="protein sequence ID" value="NRF72102.1"/>
    <property type="molecule type" value="Genomic_DNA"/>
</dbReference>